<dbReference type="CDD" id="cd00093">
    <property type="entry name" value="HTH_XRE"/>
    <property type="match status" value="1"/>
</dbReference>
<dbReference type="KEGG" id="ttr:Tter_1800"/>
<evidence type="ECO:0000313" key="3">
    <source>
        <dbReference type="EMBL" id="ACZ42706.1"/>
    </source>
</evidence>
<dbReference type="GO" id="GO:0003677">
    <property type="term" value="F:DNA binding"/>
    <property type="evidence" value="ECO:0007669"/>
    <property type="project" value="InterPro"/>
</dbReference>
<dbReference type="SUPFAM" id="SSF47413">
    <property type="entry name" value="lambda repressor-like DNA-binding domains"/>
    <property type="match status" value="1"/>
</dbReference>
<dbReference type="HOGENOM" id="CLU_2182746_0_0_0"/>
<dbReference type="Proteomes" id="UP000000323">
    <property type="component" value="Chromosome 1"/>
</dbReference>
<keyword evidence="4" id="KW-1185">Reference proteome</keyword>
<sequence length="109" mass="11781">MKLTMDVNEVMQQKGMDAAKLAEAANIPPSLADQILQGQSVQLDLPTLSRICTVLGVLPHQIVKSVEEKQPSASEGKWPRSIEEEAAVVGTTATSEPEEPEQTTETKII</sequence>
<dbReference type="InterPro" id="IPR010982">
    <property type="entry name" value="Lambda_DNA-bd_dom_sf"/>
</dbReference>
<dbReference type="Pfam" id="PF13443">
    <property type="entry name" value="HTH_26"/>
    <property type="match status" value="1"/>
</dbReference>
<dbReference type="RefSeq" id="WP_012875738.1">
    <property type="nucleotide sequence ID" value="NC_013525.1"/>
</dbReference>
<evidence type="ECO:0000313" key="4">
    <source>
        <dbReference type="Proteomes" id="UP000000323"/>
    </source>
</evidence>
<dbReference type="SMART" id="SM00530">
    <property type="entry name" value="HTH_XRE"/>
    <property type="match status" value="1"/>
</dbReference>
<dbReference type="STRING" id="525904.Tter_1800"/>
<evidence type="ECO:0000259" key="2">
    <source>
        <dbReference type="PROSITE" id="PS50943"/>
    </source>
</evidence>
<gene>
    <name evidence="3" type="ordered locus">Tter_1800</name>
</gene>
<evidence type="ECO:0000256" key="1">
    <source>
        <dbReference type="SAM" id="MobiDB-lite"/>
    </source>
</evidence>
<dbReference type="AlphaFoldDB" id="D1CD41"/>
<protein>
    <recommendedName>
        <fullName evidence="2">HTH cro/C1-type domain-containing protein</fullName>
    </recommendedName>
</protein>
<feature type="domain" description="HTH cro/C1-type" evidence="2">
    <location>
        <begin position="7"/>
        <end position="62"/>
    </location>
</feature>
<reference evidence="4" key="1">
    <citation type="journal article" date="2010" name="Stand. Genomic Sci.">
        <title>Complete genome sequence of 'Thermobaculum terrenum' type strain (YNP1).</title>
        <authorList>
            <person name="Kiss H."/>
            <person name="Cleland D."/>
            <person name="Lapidus A."/>
            <person name="Lucas S."/>
            <person name="Glavina Del Rio T."/>
            <person name="Nolan M."/>
            <person name="Tice H."/>
            <person name="Han C."/>
            <person name="Goodwin L."/>
            <person name="Pitluck S."/>
            <person name="Liolios K."/>
            <person name="Ivanova N."/>
            <person name="Mavromatis K."/>
            <person name="Ovchinnikova G."/>
            <person name="Pati A."/>
            <person name="Chen A."/>
            <person name="Palaniappan K."/>
            <person name="Land M."/>
            <person name="Hauser L."/>
            <person name="Chang Y."/>
            <person name="Jeffries C."/>
            <person name="Lu M."/>
            <person name="Brettin T."/>
            <person name="Detter J."/>
            <person name="Goker M."/>
            <person name="Tindall B."/>
            <person name="Beck B."/>
            <person name="McDermott T."/>
            <person name="Woyke T."/>
            <person name="Bristow J."/>
            <person name="Eisen J."/>
            <person name="Markowitz V."/>
            <person name="Hugenholtz P."/>
            <person name="Kyrpides N."/>
            <person name="Klenk H."/>
            <person name="Cheng J."/>
        </authorList>
    </citation>
    <scope>NUCLEOTIDE SEQUENCE [LARGE SCALE GENOMIC DNA]</scope>
    <source>
        <strain evidence="4">ATCC BAA-798 / YNP1</strain>
    </source>
</reference>
<dbReference type="PROSITE" id="PS50943">
    <property type="entry name" value="HTH_CROC1"/>
    <property type="match status" value="1"/>
</dbReference>
<proteinExistence type="predicted"/>
<dbReference type="InterPro" id="IPR001387">
    <property type="entry name" value="Cro/C1-type_HTH"/>
</dbReference>
<dbReference type="EMBL" id="CP001825">
    <property type="protein sequence ID" value="ACZ42706.1"/>
    <property type="molecule type" value="Genomic_DNA"/>
</dbReference>
<accession>D1CD41</accession>
<organism evidence="3 4">
    <name type="scientific">Thermobaculum terrenum (strain ATCC BAA-798 / CCMEE 7001 / YNP1)</name>
    <dbReference type="NCBI Taxonomy" id="525904"/>
    <lineage>
        <taxon>Bacteria</taxon>
        <taxon>Bacillati</taxon>
        <taxon>Chloroflexota</taxon>
        <taxon>Chloroflexia</taxon>
        <taxon>Candidatus Thermobaculales</taxon>
        <taxon>Candidatus Thermobaculaceae</taxon>
        <taxon>Thermobaculum</taxon>
    </lineage>
</organism>
<feature type="region of interest" description="Disordered" evidence="1">
    <location>
        <begin position="87"/>
        <end position="109"/>
    </location>
</feature>
<dbReference type="OrthoDB" id="9805309at2"/>
<dbReference type="Gene3D" id="1.10.260.40">
    <property type="entry name" value="lambda repressor-like DNA-binding domains"/>
    <property type="match status" value="1"/>
</dbReference>
<name>D1CD41_THET1</name>